<sequence length="29" mass="3532">LFSFQTAILYATLYYNEKNEFCQAKKSYF</sequence>
<accession>X0YE22</accession>
<protein>
    <submittedName>
        <fullName evidence="1">Uncharacterized protein</fullName>
    </submittedName>
</protein>
<comment type="caution">
    <text evidence="1">The sequence shown here is derived from an EMBL/GenBank/DDBJ whole genome shotgun (WGS) entry which is preliminary data.</text>
</comment>
<reference evidence="1" key="1">
    <citation type="journal article" date="2014" name="Front. Microbiol.">
        <title>High frequency of phylogenetically diverse reductive dehalogenase-homologous genes in deep subseafloor sedimentary metagenomes.</title>
        <authorList>
            <person name="Kawai M."/>
            <person name="Futagami T."/>
            <person name="Toyoda A."/>
            <person name="Takaki Y."/>
            <person name="Nishi S."/>
            <person name="Hori S."/>
            <person name="Arai W."/>
            <person name="Tsubouchi T."/>
            <person name="Morono Y."/>
            <person name="Uchiyama I."/>
            <person name="Ito T."/>
            <person name="Fujiyama A."/>
            <person name="Inagaki F."/>
            <person name="Takami H."/>
        </authorList>
    </citation>
    <scope>NUCLEOTIDE SEQUENCE</scope>
    <source>
        <strain evidence="1">Expedition CK06-06</strain>
    </source>
</reference>
<evidence type="ECO:0000313" key="1">
    <source>
        <dbReference type="EMBL" id="GAG54169.1"/>
    </source>
</evidence>
<gene>
    <name evidence="1" type="ORF">S01H4_16241</name>
</gene>
<proteinExistence type="predicted"/>
<dbReference type="EMBL" id="BART01007113">
    <property type="protein sequence ID" value="GAG54169.1"/>
    <property type="molecule type" value="Genomic_DNA"/>
</dbReference>
<feature type="non-terminal residue" evidence="1">
    <location>
        <position position="1"/>
    </location>
</feature>
<organism evidence="1">
    <name type="scientific">marine sediment metagenome</name>
    <dbReference type="NCBI Taxonomy" id="412755"/>
    <lineage>
        <taxon>unclassified sequences</taxon>
        <taxon>metagenomes</taxon>
        <taxon>ecological metagenomes</taxon>
    </lineage>
</organism>
<dbReference type="AlphaFoldDB" id="X0YE22"/>
<name>X0YE22_9ZZZZ</name>